<organism evidence="1 2">
    <name type="scientific">Stachybotrys chlorohalonatus (strain IBT 40285)</name>
    <dbReference type="NCBI Taxonomy" id="1283841"/>
    <lineage>
        <taxon>Eukaryota</taxon>
        <taxon>Fungi</taxon>
        <taxon>Dikarya</taxon>
        <taxon>Ascomycota</taxon>
        <taxon>Pezizomycotina</taxon>
        <taxon>Sordariomycetes</taxon>
        <taxon>Hypocreomycetidae</taxon>
        <taxon>Hypocreales</taxon>
        <taxon>Stachybotryaceae</taxon>
        <taxon>Stachybotrys</taxon>
    </lineage>
</organism>
<sequence length="341" mass="38141">MTEFVNQRRSSSFKAALRSSPGLETAPASQSIQPLANFDWTRQEPLNPRPFKPVYHITMGVRVVDPADLILVDKSYLANIQLRQQILSKHGTTVHGAIPSGDAAVRELYAYLLQDYLPSRYPSMFRLSSDGKTFQNLVTAKAFPAMAPPDVTSALRILAETIEDDWFVLQETPEGHRSVAFVCCFASGFDPSTKLGKGLKEIHAPVPSYEKIGPSMERFFSKLEVGKSVKRHNWAIQTHPEICDVKGHLTEEDDTSEQSNVDIEQTHFRTELQSLTRLPQTKAILFSFKTYLTPLSGIREEGLGPQLADAIEGLKTGNAPGMWTYKGSIRWAPRVCEYLRS</sequence>
<keyword evidence="2" id="KW-1185">Reference proteome</keyword>
<dbReference type="AlphaFoldDB" id="A0A084QM88"/>
<name>A0A084QM88_STAC4</name>
<protein>
    <submittedName>
        <fullName evidence="1">Uncharacterized protein</fullName>
    </submittedName>
</protein>
<dbReference type="HOGENOM" id="CLU_025462_2_1_1"/>
<dbReference type="EMBL" id="KL660620">
    <property type="protein sequence ID" value="KFA65073.1"/>
    <property type="molecule type" value="Genomic_DNA"/>
</dbReference>
<evidence type="ECO:0000313" key="2">
    <source>
        <dbReference type="Proteomes" id="UP000028524"/>
    </source>
</evidence>
<evidence type="ECO:0000313" key="1">
    <source>
        <dbReference type="EMBL" id="KFA65073.1"/>
    </source>
</evidence>
<reference evidence="1 2" key="1">
    <citation type="journal article" date="2014" name="BMC Genomics">
        <title>Comparative genome sequencing reveals chemotype-specific gene clusters in the toxigenic black mold Stachybotrys.</title>
        <authorList>
            <person name="Semeiks J."/>
            <person name="Borek D."/>
            <person name="Otwinowski Z."/>
            <person name="Grishin N.V."/>
        </authorList>
    </citation>
    <scope>NUCLEOTIDE SEQUENCE [LARGE SCALE GENOMIC DNA]</scope>
    <source>
        <strain evidence="1 2">IBT 40285</strain>
    </source>
</reference>
<dbReference type="InParanoid" id="A0A084QM88"/>
<gene>
    <name evidence="1" type="ORF">S40285_03121</name>
</gene>
<dbReference type="InterPro" id="IPR021848">
    <property type="entry name" value="HODM_asu-like"/>
</dbReference>
<dbReference type="STRING" id="1283841.A0A084QM88"/>
<proteinExistence type="predicted"/>
<dbReference type="Proteomes" id="UP000028524">
    <property type="component" value="Unassembled WGS sequence"/>
</dbReference>
<dbReference type="Pfam" id="PF11927">
    <property type="entry name" value="HODM_asu-like"/>
    <property type="match status" value="1"/>
</dbReference>
<accession>A0A084QM88</accession>
<dbReference type="OMA" id="VKRTNWS"/>
<dbReference type="OrthoDB" id="5043642at2759"/>